<reference evidence="1 2" key="1">
    <citation type="journal article" date="2020" name="Cell">
        <title>Large-Scale Comparative Analyses of Tick Genomes Elucidate Their Genetic Diversity and Vector Capacities.</title>
        <authorList>
            <consortium name="Tick Genome and Microbiome Consortium (TIGMIC)"/>
            <person name="Jia N."/>
            <person name="Wang J."/>
            <person name="Shi W."/>
            <person name="Du L."/>
            <person name="Sun Y."/>
            <person name="Zhan W."/>
            <person name="Jiang J.F."/>
            <person name="Wang Q."/>
            <person name="Zhang B."/>
            <person name="Ji P."/>
            <person name="Bell-Sakyi L."/>
            <person name="Cui X.M."/>
            <person name="Yuan T.T."/>
            <person name="Jiang B.G."/>
            <person name="Yang W.F."/>
            <person name="Lam T.T."/>
            <person name="Chang Q.C."/>
            <person name="Ding S.J."/>
            <person name="Wang X.J."/>
            <person name="Zhu J.G."/>
            <person name="Ruan X.D."/>
            <person name="Zhao L."/>
            <person name="Wei J.T."/>
            <person name="Ye R.Z."/>
            <person name="Que T.C."/>
            <person name="Du C.H."/>
            <person name="Zhou Y.H."/>
            <person name="Cheng J.X."/>
            <person name="Dai P.F."/>
            <person name="Guo W.B."/>
            <person name="Han X.H."/>
            <person name="Huang E.J."/>
            <person name="Li L.F."/>
            <person name="Wei W."/>
            <person name="Gao Y.C."/>
            <person name="Liu J.Z."/>
            <person name="Shao H.Z."/>
            <person name="Wang X."/>
            <person name="Wang C.C."/>
            <person name="Yang T.C."/>
            <person name="Huo Q.B."/>
            <person name="Li W."/>
            <person name="Chen H.Y."/>
            <person name="Chen S.E."/>
            <person name="Zhou L.G."/>
            <person name="Ni X.B."/>
            <person name="Tian J.H."/>
            <person name="Sheng Y."/>
            <person name="Liu T."/>
            <person name="Pan Y.S."/>
            <person name="Xia L.Y."/>
            <person name="Li J."/>
            <person name="Zhao F."/>
            <person name="Cao W.C."/>
        </authorList>
    </citation>
    <scope>NUCLEOTIDE SEQUENCE [LARGE SCALE GENOMIC DNA]</scope>
    <source>
        <strain evidence="1">Iper-2018</strain>
    </source>
</reference>
<comment type="caution">
    <text evidence="1">The sequence shown here is derived from an EMBL/GenBank/DDBJ whole genome shotgun (WGS) entry which is preliminary data.</text>
</comment>
<proteinExistence type="predicted"/>
<sequence length="504" mass="55410">MTSAKGEHLFKLRPSLLLPTFNAEKRHGSEAVTVSDNLKEDRRTEMRGLLKSYEDIVSEVRGKKNLIECRLELATSEVVNTPQYPLPFAMKDVVEEEGNNSVHIIKFNECAVDLYRRVQSNITSHFRIRDIGDLGAALRNISSLHRLNGNIVKNLETVQKSFQRLRIPNVENTLFHRSLTTADHVFRDMSKTVTSGQRVQTSFQNFNKTLQTIGSLATAGAKSVTPTVNQLKLQFQEDLKNIDDITRSLPKADVVKLTQNTVGNFTVLVRNLTGSLPEVMRRAGTQGTQGTRPLREFISTMTQSLKNASFSISGNSSAIPAAGQDLMQAYDGFQLAVNNGVVAMSDLVRGSLRLVNPANWNVQSNASPKDDVPISGINSARPKARTPALTGASETCKLIVAPPSTRRRALFVTKLNPDTSCEDISSHLSSVGVEEVECRKLKTRYDSYASFHVSVAAKDFDKLSDPAVWPKSCLFKAFRGALREDLLHASEAAAAAAPLNVGET</sequence>
<accession>A0AC60PLL3</accession>
<organism evidence="1 2">
    <name type="scientific">Ixodes persulcatus</name>
    <name type="common">Taiga tick</name>
    <dbReference type="NCBI Taxonomy" id="34615"/>
    <lineage>
        <taxon>Eukaryota</taxon>
        <taxon>Metazoa</taxon>
        <taxon>Ecdysozoa</taxon>
        <taxon>Arthropoda</taxon>
        <taxon>Chelicerata</taxon>
        <taxon>Arachnida</taxon>
        <taxon>Acari</taxon>
        <taxon>Parasitiformes</taxon>
        <taxon>Ixodida</taxon>
        <taxon>Ixodoidea</taxon>
        <taxon>Ixodidae</taxon>
        <taxon>Ixodinae</taxon>
        <taxon>Ixodes</taxon>
    </lineage>
</organism>
<evidence type="ECO:0000313" key="1">
    <source>
        <dbReference type="EMBL" id="KAG0421835.1"/>
    </source>
</evidence>
<dbReference type="Proteomes" id="UP000805193">
    <property type="component" value="Unassembled WGS sequence"/>
</dbReference>
<gene>
    <name evidence="1" type="ORF">HPB47_002291</name>
</gene>
<name>A0AC60PLL3_IXOPE</name>
<evidence type="ECO:0000313" key="2">
    <source>
        <dbReference type="Proteomes" id="UP000805193"/>
    </source>
</evidence>
<protein>
    <submittedName>
        <fullName evidence="1">Uncharacterized protein</fullName>
    </submittedName>
</protein>
<dbReference type="EMBL" id="JABSTQ010010314">
    <property type="protein sequence ID" value="KAG0421835.1"/>
    <property type="molecule type" value="Genomic_DNA"/>
</dbReference>
<keyword evidence="2" id="KW-1185">Reference proteome</keyword>